<organism evidence="1 2">
    <name type="scientific">Auriscalpium vulgare</name>
    <dbReference type="NCBI Taxonomy" id="40419"/>
    <lineage>
        <taxon>Eukaryota</taxon>
        <taxon>Fungi</taxon>
        <taxon>Dikarya</taxon>
        <taxon>Basidiomycota</taxon>
        <taxon>Agaricomycotina</taxon>
        <taxon>Agaricomycetes</taxon>
        <taxon>Russulales</taxon>
        <taxon>Auriscalpiaceae</taxon>
        <taxon>Auriscalpium</taxon>
    </lineage>
</organism>
<dbReference type="Proteomes" id="UP000814033">
    <property type="component" value="Unassembled WGS sequence"/>
</dbReference>
<gene>
    <name evidence="1" type="ORF">FA95DRAFT_155388</name>
</gene>
<proteinExistence type="predicted"/>
<evidence type="ECO:0000313" key="1">
    <source>
        <dbReference type="EMBL" id="KAI0037360.1"/>
    </source>
</evidence>
<name>A0ACB8QZY8_9AGAM</name>
<sequence>MRAHARPRMIVGRVGEGNARDWRLFPRWGFLLPRSTTAGLSGCRNGFEGCRDWYCTNSPPHAPTPLRLAASIHRFPPSLHLHASLTPRHPLHVSSIRRSSSPTLESQRPRPSLALSRVTAGRGAHV</sequence>
<evidence type="ECO:0000313" key="2">
    <source>
        <dbReference type="Proteomes" id="UP000814033"/>
    </source>
</evidence>
<comment type="caution">
    <text evidence="1">The sequence shown here is derived from an EMBL/GenBank/DDBJ whole genome shotgun (WGS) entry which is preliminary data.</text>
</comment>
<dbReference type="EMBL" id="MU277037">
    <property type="protein sequence ID" value="KAI0037360.1"/>
    <property type="molecule type" value="Genomic_DNA"/>
</dbReference>
<protein>
    <submittedName>
        <fullName evidence="1">Uncharacterized protein</fullName>
    </submittedName>
</protein>
<reference evidence="1" key="2">
    <citation type="journal article" date="2022" name="New Phytol.">
        <title>Evolutionary transition to the ectomycorrhizal habit in the genomes of a hyperdiverse lineage of mushroom-forming fungi.</title>
        <authorList>
            <person name="Looney B."/>
            <person name="Miyauchi S."/>
            <person name="Morin E."/>
            <person name="Drula E."/>
            <person name="Courty P.E."/>
            <person name="Kohler A."/>
            <person name="Kuo A."/>
            <person name="LaButti K."/>
            <person name="Pangilinan J."/>
            <person name="Lipzen A."/>
            <person name="Riley R."/>
            <person name="Andreopoulos W."/>
            <person name="He G."/>
            <person name="Johnson J."/>
            <person name="Nolan M."/>
            <person name="Tritt A."/>
            <person name="Barry K.W."/>
            <person name="Grigoriev I.V."/>
            <person name="Nagy L.G."/>
            <person name="Hibbett D."/>
            <person name="Henrissat B."/>
            <person name="Matheny P.B."/>
            <person name="Labbe J."/>
            <person name="Martin F.M."/>
        </authorList>
    </citation>
    <scope>NUCLEOTIDE SEQUENCE</scope>
    <source>
        <strain evidence="1">FP105234-sp</strain>
    </source>
</reference>
<keyword evidence="2" id="KW-1185">Reference proteome</keyword>
<reference evidence="1" key="1">
    <citation type="submission" date="2021-02" db="EMBL/GenBank/DDBJ databases">
        <authorList>
            <consortium name="DOE Joint Genome Institute"/>
            <person name="Ahrendt S."/>
            <person name="Looney B.P."/>
            <person name="Miyauchi S."/>
            <person name="Morin E."/>
            <person name="Drula E."/>
            <person name="Courty P.E."/>
            <person name="Chicoki N."/>
            <person name="Fauchery L."/>
            <person name="Kohler A."/>
            <person name="Kuo A."/>
            <person name="Labutti K."/>
            <person name="Pangilinan J."/>
            <person name="Lipzen A."/>
            <person name="Riley R."/>
            <person name="Andreopoulos W."/>
            <person name="He G."/>
            <person name="Johnson J."/>
            <person name="Barry K.W."/>
            <person name="Grigoriev I.V."/>
            <person name="Nagy L."/>
            <person name="Hibbett D."/>
            <person name="Henrissat B."/>
            <person name="Matheny P.B."/>
            <person name="Labbe J."/>
            <person name="Martin F."/>
        </authorList>
    </citation>
    <scope>NUCLEOTIDE SEQUENCE</scope>
    <source>
        <strain evidence="1">FP105234-sp</strain>
    </source>
</reference>
<accession>A0ACB8QZY8</accession>